<accession>A0A392TEL1</accession>
<evidence type="ECO:0000256" key="1">
    <source>
        <dbReference type="SAM" id="MobiDB-lite"/>
    </source>
</evidence>
<comment type="caution">
    <text evidence="2">The sequence shown here is derived from an EMBL/GenBank/DDBJ whole genome shotgun (WGS) entry which is preliminary data.</text>
</comment>
<proteinExistence type="predicted"/>
<reference evidence="2 3" key="1">
    <citation type="journal article" date="2018" name="Front. Plant Sci.">
        <title>Red Clover (Trifolium pratense) and Zigzag Clover (T. medium) - A Picture of Genomic Similarities and Differences.</title>
        <authorList>
            <person name="Dluhosova J."/>
            <person name="Istvanek J."/>
            <person name="Nedelnik J."/>
            <person name="Repkova J."/>
        </authorList>
    </citation>
    <scope>NUCLEOTIDE SEQUENCE [LARGE SCALE GENOMIC DNA]</scope>
    <source>
        <strain evidence="3">cv. 10/8</strain>
        <tissue evidence="2">Leaf</tissue>
    </source>
</reference>
<feature type="non-terminal residue" evidence="2">
    <location>
        <position position="1"/>
    </location>
</feature>
<feature type="region of interest" description="Disordered" evidence="1">
    <location>
        <begin position="1"/>
        <end position="25"/>
    </location>
</feature>
<protein>
    <submittedName>
        <fullName evidence="2">Uncharacterized protein</fullName>
    </submittedName>
</protein>
<name>A0A392TEL1_9FABA</name>
<keyword evidence="3" id="KW-1185">Reference proteome</keyword>
<feature type="compositionally biased region" description="Basic residues" evidence="1">
    <location>
        <begin position="49"/>
        <end position="64"/>
    </location>
</feature>
<sequence>RASLAKTRCGVMPDRTPEKPVKDGPGITAWAEDEALLYKAQASPPGVSQRRKPRTKRKKQRAVWKVRVSG</sequence>
<dbReference type="Proteomes" id="UP000265520">
    <property type="component" value="Unassembled WGS sequence"/>
</dbReference>
<organism evidence="2 3">
    <name type="scientific">Trifolium medium</name>
    <dbReference type="NCBI Taxonomy" id="97028"/>
    <lineage>
        <taxon>Eukaryota</taxon>
        <taxon>Viridiplantae</taxon>
        <taxon>Streptophyta</taxon>
        <taxon>Embryophyta</taxon>
        <taxon>Tracheophyta</taxon>
        <taxon>Spermatophyta</taxon>
        <taxon>Magnoliopsida</taxon>
        <taxon>eudicotyledons</taxon>
        <taxon>Gunneridae</taxon>
        <taxon>Pentapetalae</taxon>
        <taxon>rosids</taxon>
        <taxon>fabids</taxon>
        <taxon>Fabales</taxon>
        <taxon>Fabaceae</taxon>
        <taxon>Papilionoideae</taxon>
        <taxon>50 kb inversion clade</taxon>
        <taxon>NPAAA clade</taxon>
        <taxon>Hologalegina</taxon>
        <taxon>IRL clade</taxon>
        <taxon>Trifolieae</taxon>
        <taxon>Trifolium</taxon>
    </lineage>
</organism>
<feature type="region of interest" description="Disordered" evidence="1">
    <location>
        <begin position="40"/>
        <end position="70"/>
    </location>
</feature>
<evidence type="ECO:0000313" key="2">
    <source>
        <dbReference type="EMBL" id="MCI59438.1"/>
    </source>
</evidence>
<evidence type="ECO:0000313" key="3">
    <source>
        <dbReference type="Proteomes" id="UP000265520"/>
    </source>
</evidence>
<dbReference type="AlphaFoldDB" id="A0A392TEL1"/>
<dbReference type="EMBL" id="LXQA010563626">
    <property type="protein sequence ID" value="MCI59438.1"/>
    <property type="molecule type" value="Genomic_DNA"/>
</dbReference>